<dbReference type="EMBL" id="BKCJ010002519">
    <property type="protein sequence ID" value="GEU49118.1"/>
    <property type="molecule type" value="Genomic_DNA"/>
</dbReference>
<dbReference type="AlphaFoldDB" id="A0A6L2KI31"/>
<sequence>MNQRLRQRNRKVPFKQRKAPPAQPKVVYALIFDINYICHFLDILEKCNPMDDEPMWAADRVVTLTLGSTITIPETANEFAIKGNHLTLIKGNKFDGRIKINPTNTFTNSSEYEVKSFIPSKELFSKKNSFLNSMALTADENSEFEFDTEEPPFKKITFNTDYKIKKSLEEPPSDLEPKPLPDILEYDQYRVIFLSLLALKDHQALVLMDDLGSIYILKGGFDKMCTSWKSRLNKKKIQAISLNEFQTDKKSCHLPKCNIIMMNLSVLLLVLYVQPLYRGG</sequence>
<dbReference type="GO" id="GO:0003964">
    <property type="term" value="F:RNA-directed DNA polymerase activity"/>
    <property type="evidence" value="ECO:0007669"/>
    <property type="project" value="UniProtKB-KW"/>
</dbReference>
<keyword evidence="2" id="KW-0548">Nucleotidyltransferase</keyword>
<reference evidence="2" key="1">
    <citation type="journal article" date="2019" name="Sci. Rep.">
        <title>Draft genome of Tanacetum cinerariifolium, the natural source of mosquito coil.</title>
        <authorList>
            <person name="Yamashiro T."/>
            <person name="Shiraishi A."/>
            <person name="Satake H."/>
            <person name="Nakayama K."/>
        </authorList>
    </citation>
    <scope>NUCLEOTIDE SEQUENCE</scope>
</reference>
<gene>
    <name evidence="2" type="ORF">Tci_021096</name>
</gene>
<keyword evidence="2" id="KW-0808">Transferase</keyword>
<keyword evidence="1" id="KW-1133">Transmembrane helix</keyword>
<name>A0A6L2KI31_TANCI</name>
<accession>A0A6L2KI31</accession>
<keyword evidence="2" id="KW-0695">RNA-directed DNA polymerase</keyword>
<protein>
    <submittedName>
        <fullName evidence="2">Reverse transcriptase domain-containing protein</fullName>
    </submittedName>
</protein>
<evidence type="ECO:0000313" key="2">
    <source>
        <dbReference type="EMBL" id="GEU49118.1"/>
    </source>
</evidence>
<feature type="transmembrane region" description="Helical" evidence="1">
    <location>
        <begin position="259"/>
        <end position="277"/>
    </location>
</feature>
<organism evidence="2">
    <name type="scientific">Tanacetum cinerariifolium</name>
    <name type="common">Dalmatian daisy</name>
    <name type="synonym">Chrysanthemum cinerariifolium</name>
    <dbReference type="NCBI Taxonomy" id="118510"/>
    <lineage>
        <taxon>Eukaryota</taxon>
        <taxon>Viridiplantae</taxon>
        <taxon>Streptophyta</taxon>
        <taxon>Embryophyta</taxon>
        <taxon>Tracheophyta</taxon>
        <taxon>Spermatophyta</taxon>
        <taxon>Magnoliopsida</taxon>
        <taxon>eudicotyledons</taxon>
        <taxon>Gunneridae</taxon>
        <taxon>Pentapetalae</taxon>
        <taxon>asterids</taxon>
        <taxon>campanulids</taxon>
        <taxon>Asterales</taxon>
        <taxon>Asteraceae</taxon>
        <taxon>Asteroideae</taxon>
        <taxon>Anthemideae</taxon>
        <taxon>Anthemidinae</taxon>
        <taxon>Tanacetum</taxon>
    </lineage>
</organism>
<evidence type="ECO:0000256" key="1">
    <source>
        <dbReference type="SAM" id="Phobius"/>
    </source>
</evidence>
<keyword evidence="1" id="KW-0472">Membrane</keyword>
<keyword evidence="1" id="KW-0812">Transmembrane</keyword>
<proteinExistence type="predicted"/>
<comment type="caution">
    <text evidence="2">The sequence shown here is derived from an EMBL/GenBank/DDBJ whole genome shotgun (WGS) entry which is preliminary data.</text>
</comment>